<sequence length="192" mass="22360">MAANINLSFEEMWEKIIACDCKYDGLFYTAVKTTKIYCRPSCRSRKPKKINVAFYAEKNVAEESGYRPCKRCQPEVEQSPHIALVREIITFLVNHYKQNLALKDIADQIGLSPFYLERLFKQETSETPRAYLEKIRIDKAAHLLKSTSLTNLEICYEVGFQSPSNFYKVFRSQKNCSPSEYRKESLNESDRL</sequence>
<feature type="domain" description="HTH araC/xylS-type" evidence="7">
    <location>
        <begin position="86"/>
        <end position="184"/>
    </location>
</feature>
<dbReference type="GO" id="GO:0008270">
    <property type="term" value="F:zinc ion binding"/>
    <property type="evidence" value="ECO:0007669"/>
    <property type="project" value="InterPro"/>
</dbReference>
<dbReference type="PIRSF" id="PIRSF000408">
    <property type="entry name" value="Alkyltransferas_AdaA"/>
    <property type="match status" value="1"/>
</dbReference>
<dbReference type="PANTHER" id="PTHR43280:SF2">
    <property type="entry name" value="HTH-TYPE TRANSCRIPTIONAL REGULATOR EXSA"/>
    <property type="match status" value="1"/>
</dbReference>
<dbReference type="Gene3D" id="1.10.10.60">
    <property type="entry name" value="Homeodomain-like"/>
    <property type="match status" value="2"/>
</dbReference>
<protein>
    <submittedName>
        <fullName evidence="8">Adenosine deaminase</fullName>
    </submittedName>
</protein>
<dbReference type="GO" id="GO:0008168">
    <property type="term" value="F:methyltransferase activity"/>
    <property type="evidence" value="ECO:0007669"/>
    <property type="project" value="UniProtKB-KW"/>
</dbReference>
<dbReference type="GO" id="GO:0032259">
    <property type="term" value="P:methylation"/>
    <property type="evidence" value="ECO:0007669"/>
    <property type="project" value="UniProtKB-KW"/>
</dbReference>
<dbReference type="AlphaFoldDB" id="A0A160MH39"/>
<evidence type="ECO:0000256" key="5">
    <source>
        <dbReference type="ARBA" id="ARBA00023159"/>
    </source>
</evidence>
<dbReference type="InterPro" id="IPR016220">
    <property type="entry name" value="Me-P-triester_DNA_alkyl-Trfase"/>
</dbReference>
<dbReference type="GO" id="GO:0006281">
    <property type="term" value="P:DNA repair"/>
    <property type="evidence" value="ECO:0007669"/>
    <property type="project" value="InterPro"/>
</dbReference>
<dbReference type="InterPro" id="IPR035451">
    <property type="entry name" value="Ada-like_dom_sf"/>
</dbReference>
<dbReference type="InterPro" id="IPR009057">
    <property type="entry name" value="Homeodomain-like_sf"/>
</dbReference>
<dbReference type="GO" id="GO:0043565">
    <property type="term" value="F:sequence-specific DNA binding"/>
    <property type="evidence" value="ECO:0007669"/>
    <property type="project" value="InterPro"/>
</dbReference>
<dbReference type="PROSITE" id="PS01124">
    <property type="entry name" value="HTH_ARAC_FAMILY_2"/>
    <property type="match status" value="1"/>
</dbReference>
<dbReference type="InterPro" id="IPR004026">
    <property type="entry name" value="Ada_DNA_repair_Zn-bd"/>
</dbReference>
<dbReference type="eggNOG" id="COG2169">
    <property type="taxonomic scope" value="Bacteria"/>
</dbReference>
<evidence type="ECO:0000256" key="6">
    <source>
        <dbReference type="ARBA" id="ARBA00023163"/>
    </source>
</evidence>
<keyword evidence="6" id="KW-0804">Transcription</keyword>
<dbReference type="RefSeq" id="WP_019380498.1">
    <property type="nucleotide sequence ID" value="NZ_CP015506.1"/>
</dbReference>
<dbReference type="Pfam" id="PF02805">
    <property type="entry name" value="Ada_Zn_binding"/>
    <property type="match status" value="1"/>
</dbReference>
<dbReference type="KEGG" id="bon:A361_26690"/>
<gene>
    <name evidence="8" type="ORF">A361_26690</name>
</gene>
<evidence type="ECO:0000256" key="2">
    <source>
        <dbReference type="ARBA" id="ARBA00022603"/>
    </source>
</evidence>
<dbReference type="STRING" id="1196031.A361_26690"/>
<name>A0A160MH39_9BACI</name>
<evidence type="ECO:0000259" key="7">
    <source>
        <dbReference type="PROSITE" id="PS01124"/>
    </source>
</evidence>
<dbReference type="SMART" id="SM00342">
    <property type="entry name" value="HTH_ARAC"/>
    <property type="match status" value="1"/>
</dbReference>
<keyword evidence="2" id="KW-0808">Transferase</keyword>
<dbReference type="Gene3D" id="3.40.10.10">
    <property type="entry name" value="DNA Methylphosphotriester Repair Domain"/>
    <property type="match status" value="1"/>
</dbReference>
<keyword evidence="4" id="KW-0238">DNA-binding</keyword>
<dbReference type="GO" id="GO:0003700">
    <property type="term" value="F:DNA-binding transcription factor activity"/>
    <property type="evidence" value="ECO:0007669"/>
    <property type="project" value="InterPro"/>
</dbReference>
<dbReference type="InterPro" id="IPR018060">
    <property type="entry name" value="HTH_AraC"/>
</dbReference>
<dbReference type="SUPFAM" id="SSF57884">
    <property type="entry name" value="Ada DNA repair protein, N-terminal domain (N-Ada 10)"/>
    <property type="match status" value="1"/>
</dbReference>
<proteinExistence type="predicted"/>
<keyword evidence="5" id="KW-0010">Activator</keyword>
<reference evidence="8 9" key="1">
    <citation type="submission" date="2016-04" db="EMBL/GenBank/DDBJ databases">
        <title>Complete genome sequence of Bacillus oceanisediminis strain 2691.</title>
        <authorList>
            <person name="Jeong H."/>
            <person name="Kim H.J."/>
            <person name="Lee D.-W."/>
        </authorList>
    </citation>
    <scope>NUCLEOTIDE SEQUENCE [LARGE SCALE GENOMIC DNA]</scope>
    <source>
        <strain evidence="8 9">2691</strain>
    </source>
</reference>
<evidence type="ECO:0000313" key="9">
    <source>
        <dbReference type="Proteomes" id="UP000077856"/>
    </source>
</evidence>
<organism evidence="8 9">
    <name type="scientific">Cytobacillus oceanisediminis 2691</name>
    <dbReference type="NCBI Taxonomy" id="1196031"/>
    <lineage>
        <taxon>Bacteria</taxon>
        <taxon>Bacillati</taxon>
        <taxon>Bacillota</taxon>
        <taxon>Bacilli</taxon>
        <taxon>Bacillales</taxon>
        <taxon>Bacillaceae</taxon>
        <taxon>Cytobacillus</taxon>
    </lineage>
</organism>
<evidence type="ECO:0000256" key="4">
    <source>
        <dbReference type="ARBA" id="ARBA00023125"/>
    </source>
</evidence>
<dbReference type="Proteomes" id="UP000077856">
    <property type="component" value="Chromosome"/>
</dbReference>
<keyword evidence="2" id="KW-0489">Methyltransferase</keyword>
<dbReference type="PANTHER" id="PTHR43280">
    <property type="entry name" value="ARAC-FAMILY TRANSCRIPTIONAL REGULATOR"/>
    <property type="match status" value="1"/>
</dbReference>
<dbReference type="Pfam" id="PF12833">
    <property type="entry name" value="HTH_18"/>
    <property type="match status" value="1"/>
</dbReference>
<comment type="cofactor">
    <cofactor evidence="1">
        <name>Zn(2+)</name>
        <dbReference type="ChEBI" id="CHEBI:29105"/>
    </cofactor>
</comment>
<keyword evidence="3" id="KW-0805">Transcription regulation</keyword>
<dbReference type="EMBL" id="CP015506">
    <property type="protein sequence ID" value="AND42590.1"/>
    <property type="molecule type" value="Genomic_DNA"/>
</dbReference>
<evidence type="ECO:0000313" key="8">
    <source>
        <dbReference type="EMBL" id="AND42590.1"/>
    </source>
</evidence>
<accession>A0A160MH39</accession>
<evidence type="ECO:0000256" key="1">
    <source>
        <dbReference type="ARBA" id="ARBA00001947"/>
    </source>
</evidence>
<evidence type="ECO:0000256" key="3">
    <source>
        <dbReference type="ARBA" id="ARBA00023015"/>
    </source>
</evidence>
<dbReference type="SUPFAM" id="SSF46689">
    <property type="entry name" value="Homeodomain-like"/>
    <property type="match status" value="2"/>
</dbReference>